<keyword evidence="1" id="KW-0479">Metal-binding</keyword>
<evidence type="ECO:0000313" key="5">
    <source>
        <dbReference type="EMBL" id="KAG6765124.1"/>
    </source>
</evidence>
<evidence type="ECO:0000313" key="6">
    <source>
        <dbReference type="Proteomes" id="UP000886885"/>
    </source>
</evidence>
<keyword evidence="3" id="KW-0812">Transmembrane</keyword>
<dbReference type="Pfam" id="PF13639">
    <property type="entry name" value="zf-RING_2"/>
    <property type="match status" value="1"/>
</dbReference>
<dbReference type="PROSITE" id="PS50089">
    <property type="entry name" value="ZF_RING_2"/>
    <property type="match status" value="1"/>
</dbReference>
<keyword evidence="3" id="KW-1133">Transmembrane helix</keyword>
<dbReference type="EMBL" id="JAAWWB010000015">
    <property type="protein sequence ID" value="KAG6765124.1"/>
    <property type="molecule type" value="Genomic_DNA"/>
</dbReference>
<feature type="region of interest" description="Disordered" evidence="2">
    <location>
        <begin position="258"/>
        <end position="309"/>
    </location>
</feature>
<protein>
    <recommendedName>
        <fullName evidence="4">RING-type domain-containing protein</fullName>
    </recommendedName>
</protein>
<sequence length="309" mass="34518">MIASGINLVMTVIGFGVSTMFIVFVCTRLLCARIQLNASRRAFPIASRSNLSLLERGGLEHVFVANFPTKKYNDKIFSASEDAQVSETLSLNVWSDAIFLHQSCSIIHQFNVGDNNLCDLHEEVKTEGWAIGIVEKGVTLLDIAAGFQLHPVHVVSLAYWFPHGFELFIFTVHQYHGDDILRILPYCGHSFHVTCIDIWLQQHSTCPICRISLREFPEKKCVMQPLSSSAIRSRYGTETFDSHSYNYMLTEHGISPGSINNHGMDPIQDNHCASDGDEEEGGENSPPLTERNQIAKDIADKHVESPSNP</sequence>
<accession>A0A8X8CTQ3</accession>
<evidence type="ECO:0000256" key="3">
    <source>
        <dbReference type="SAM" id="Phobius"/>
    </source>
</evidence>
<comment type="caution">
    <text evidence="5">The sequence shown here is derived from an EMBL/GenBank/DDBJ whole genome shotgun (WGS) entry which is preliminary data.</text>
</comment>
<keyword evidence="6" id="KW-1185">Reference proteome</keyword>
<feature type="transmembrane region" description="Helical" evidence="3">
    <location>
        <begin position="6"/>
        <end position="31"/>
    </location>
</feature>
<dbReference type="PANTHER" id="PTHR47035:SF3">
    <property type="entry name" value="OS11G0150450 PROTEIN"/>
    <property type="match status" value="1"/>
</dbReference>
<dbReference type="PANTHER" id="PTHR47035">
    <property type="entry name" value="OS11G0150450 PROTEIN"/>
    <property type="match status" value="1"/>
</dbReference>
<organism evidence="5 6">
    <name type="scientific">Populus tomentosa</name>
    <name type="common">Chinese white poplar</name>
    <dbReference type="NCBI Taxonomy" id="118781"/>
    <lineage>
        <taxon>Eukaryota</taxon>
        <taxon>Viridiplantae</taxon>
        <taxon>Streptophyta</taxon>
        <taxon>Embryophyta</taxon>
        <taxon>Tracheophyta</taxon>
        <taxon>Spermatophyta</taxon>
        <taxon>Magnoliopsida</taxon>
        <taxon>eudicotyledons</taxon>
        <taxon>Gunneridae</taxon>
        <taxon>Pentapetalae</taxon>
        <taxon>rosids</taxon>
        <taxon>fabids</taxon>
        <taxon>Malpighiales</taxon>
        <taxon>Salicaceae</taxon>
        <taxon>Saliceae</taxon>
        <taxon>Populus</taxon>
    </lineage>
</organism>
<dbReference type="OrthoDB" id="8062037at2759"/>
<keyword evidence="1" id="KW-0863">Zinc-finger</keyword>
<gene>
    <name evidence="5" type="ORF">POTOM_029140</name>
</gene>
<dbReference type="AlphaFoldDB" id="A0A8X8CTQ3"/>
<evidence type="ECO:0000256" key="1">
    <source>
        <dbReference type="PROSITE-ProRule" id="PRU00175"/>
    </source>
</evidence>
<feature type="compositionally biased region" description="Basic and acidic residues" evidence="2">
    <location>
        <begin position="293"/>
        <end position="309"/>
    </location>
</feature>
<evidence type="ECO:0000256" key="2">
    <source>
        <dbReference type="SAM" id="MobiDB-lite"/>
    </source>
</evidence>
<reference evidence="5" key="1">
    <citation type="journal article" date="2020" name="bioRxiv">
        <title>Hybrid origin of Populus tomentosa Carr. identified through genome sequencing and phylogenomic analysis.</title>
        <authorList>
            <person name="An X."/>
            <person name="Gao K."/>
            <person name="Chen Z."/>
            <person name="Li J."/>
            <person name="Yang X."/>
            <person name="Yang X."/>
            <person name="Zhou J."/>
            <person name="Guo T."/>
            <person name="Zhao T."/>
            <person name="Huang S."/>
            <person name="Miao D."/>
            <person name="Khan W.U."/>
            <person name="Rao P."/>
            <person name="Ye M."/>
            <person name="Lei B."/>
            <person name="Liao W."/>
            <person name="Wang J."/>
            <person name="Ji L."/>
            <person name="Li Y."/>
            <person name="Guo B."/>
            <person name="Mustafa N.S."/>
            <person name="Li S."/>
            <person name="Yun Q."/>
            <person name="Keller S.R."/>
            <person name="Mao J."/>
            <person name="Zhang R."/>
            <person name="Strauss S.H."/>
        </authorList>
    </citation>
    <scope>NUCLEOTIDE SEQUENCE</scope>
    <source>
        <strain evidence="5">GM15</strain>
        <tissue evidence="5">Leaf</tissue>
    </source>
</reference>
<keyword evidence="1" id="KW-0862">Zinc</keyword>
<dbReference type="InterPro" id="IPR001841">
    <property type="entry name" value="Znf_RING"/>
</dbReference>
<feature type="domain" description="RING-type" evidence="4">
    <location>
        <begin position="187"/>
        <end position="210"/>
    </location>
</feature>
<keyword evidence="3" id="KW-0472">Membrane</keyword>
<proteinExistence type="predicted"/>
<name>A0A8X8CTQ3_POPTO</name>
<dbReference type="Proteomes" id="UP000886885">
    <property type="component" value="Chromosome 8A"/>
</dbReference>
<dbReference type="InterPro" id="IPR053070">
    <property type="entry name" value="RING-type_E3_ubiquitin-ligase"/>
</dbReference>
<evidence type="ECO:0000259" key="4">
    <source>
        <dbReference type="PROSITE" id="PS50089"/>
    </source>
</evidence>
<dbReference type="GO" id="GO:0008270">
    <property type="term" value="F:zinc ion binding"/>
    <property type="evidence" value="ECO:0007669"/>
    <property type="project" value="UniProtKB-KW"/>
</dbReference>